<sequence>MARNTTFKFKQFTIQQDQCAMKVCTDACVLGAWADVHDADRILDIGTGTGLLSLMVAQRNSYGMIDAVEIDAEAFYQAGENVEKSPFHQRISLFHSAVQEFESEHQYDVIITNPPFFQSDLLSPIQKINIAHHASALDFAELLGSIDKLLKPDGIFNILFPVSEGNEFYEKAQLSGWFLVRKLTLYHYEGKRAFRQLMTFSREEPVHNPVDEEVLYIYEPDGKTYHAGFKDLLKDFYLKF</sequence>
<dbReference type="EMBL" id="JAASQJ010000001">
    <property type="protein sequence ID" value="NIJ52089.1"/>
    <property type="molecule type" value="Genomic_DNA"/>
</dbReference>
<evidence type="ECO:0000259" key="7">
    <source>
        <dbReference type="Pfam" id="PF05175"/>
    </source>
</evidence>
<organism evidence="8 9">
    <name type="scientific">Dyadobacter arcticus</name>
    <dbReference type="NCBI Taxonomy" id="1078754"/>
    <lineage>
        <taxon>Bacteria</taxon>
        <taxon>Pseudomonadati</taxon>
        <taxon>Bacteroidota</taxon>
        <taxon>Cytophagia</taxon>
        <taxon>Cytophagales</taxon>
        <taxon>Spirosomataceae</taxon>
        <taxon>Dyadobacter</taxon>
    </lineage>
</organism>
<keyword evidence="2 6" id="KW-0489">Methyltransferase</keyword>
<dbReference type="PANTHER" id="PTHR47739:SF1">
    <property type="entry name" value="TRNA1(VAL) (ADENINE(37)-N6)-METHYLTRANSFERASE"/>
    <property type="match status" value="1"/>
</dbReference>
<reference evidence="8 9" key="1">
    <citation type="submission" date="2020-03" db="EMBL/GenBank/DDBJ databases">
        <title>Genomic Encyclopedia of Type Strains, Phase IV (KMG-IV): sequencing the most valuable type-strain genomes for metagenomic binning, comparative biology and taxonomic classification.</title>
        <authorList>
            <person name="Goeker M."/>
        </authorList>
    </citation>
    <scope>NUCLEOTIDE SEQUENCE [LARGE SCALE GENOMIC DNA]</scope>
    <source>
        <strain evidence="8 9">DSM 102865</strain>
    </source>
</reference>
<name>A0ABX0UJ63_9BACT</name>
<dbReference type="PANTHER" id="PTHR47739">
    <property type="entry name" value="TRNA1(VAL) (ADENINE(37)-N6)-METHYLTRANSFERASE"/>
    <property type="match status" value="1"/>
</dbReference>
<protein>
    <recommendedName>
        <fullName evidence="6">tRNA1(Val) (adenine(37)-N6)-methyltransferase</fullName>
        <ecNumber evidence="6">2.1.1.223</ecNumber>
    </recommendedName>
    <alternativeName>
        <fullName evidence="6">tRNA m6A37 methyltransferase</fullName>
    </alternativeName>
</protein>
<comment type="subcellular location">
    <subcellularLocation>
        <location evidence="6">Cytoplasm</location>
    </subcellularLocation>
</comment>
<dbReference type="PROSITE" id="PS01131">
    <property type="entry name" value="RRNA_A_DIMETH"/>
    <property type="match status" value="1"/>
</dbReference>
<dbReference type="GO" id="GO:0032259">
    <property type="term" value="P:methylation"/>
    <property type="evidence" value="ECO:0007669"/>
    <property type="project" value="UniProtKB-KW"/>
</dbReference>
<proteinExistence type="inferred from homology"/>
<dbReference type="InterPro" id="IPR050210">
    <property type="entry name" value="tRNA_Adenine-N(6)_MTase"/>
</dbReference>
<keyword evidence="4 6" id="KW-0949">S-adenosyl-L-methionine</keyword>
<evidence type="ECO:0000256" key="5">
    <source>
        <dbReference type="ARBA" id="ARBA00022694"/>
    </source>
</evidence>
<comment type="catalytic activity">
    <reaction evidence="6">
        <text>adenosine(37) in tRNA1(Val) + S-adenosyl-L-methionine = N(6)-methyladenosine(37) in tRNA1(Val) + S-adenosyl-L-homocysteine + H(+)</text>
        <dbReference type="Rhea" id="RHEA:43160"/>
        <dbReference type="Rhea" id="RHEA-COMP:10369"/>
        <dbReference type="Rhea" id="RHEA-COMP:10370"/>
        <dbReference type="ChEBI" id="CHEBI:15378"/>
        <dbReference type="ChEBI" id="CHEBI:57856"/>
        <dbReference type="ChEBI" id="CHEBI:59789"/>
        <dbReference type="ChEBI" id="CHEBI:74411"/>
        <dbReference type="ChEBI" id="CHEBI:74449"/>
        <dbReference type="EC" id="2.1.1.223"/>
    </reaction>
</comment>
<dbReference type="InterPro" id="IPR029063">
    <property type="entry name" value="SAM-dependent_MTases_sf"/>
</dbReference>
<dbReference type="Pfam" id="PF05175">
    <property type="entry name" value="MTS"/>
    <property type="match status" value="1"/>
</dbReference>
<dbReference type="InterPro" id="IPR020596">
    <property type="entry name" value="rRNA_Ade_Mease_Trfase_CS"/>
</dbReference>
<dbReference type="RefSeq" id="WP_167268163.1">
    <property type="nucleotide sequence ID" value="NZ_JAASQJ010000001.1"/>
</dbReference>
<comment type="caution">
    <text evidence="8">The sequence shown here is derived from an EMBL/GenBank/DDBJ whole genome shotgun (WGS) entry which is preliminary data.</text>
</comment>
<evidence type="ECO:0000256" key="4">
    <source>
        <dbReference type="ARBA" id="ARBA00022691"/>
    </source>
</evidence>
<dbReference type="InterPro" id="IPR007848">
    <property type="entry name" value="Small_mtfrase_dom"/>
</dbReference>
<dbReference type="CDD" id="cd02440">
    <property type="entry name" value="AdoMet_MTases"/>
    <property type="match status" value="1"/>
</dbReference>
<dbReference type="GO" id="GO:0008168">
    <property type="term" value="F:methyltransferase activity"/>
    <property type="evidence" value="ECO:0007669"/>
    <property type="project" value="UniProtKB-KW"/>
</dbReference>
<evidence type="ECO:0000256" key="6">
    <source>
        <dbReference type="HAMAP-Rule" id="MF_01872"/>
    </source>
</evidence>
<dbReference type="InterPro" id="IPR002052">
    <property type="entry name" value="DNA_methylase_N6_adenine_CS"/>
</dbReference>
<comment type="similarity">
    <text evidence="6">Belongs to the methyltransferase superfamily. tRNA (adenine-N(6)-)-methyltransferase family.</text>
</comment>
<gene>
    <name evidence="8" type="ORF">FHS68_001245</name>
</gene>
<keyword evidence="5 6" id="KW-0819">tRNA processing</keyword>
<feature type="domain" description="Methyltransferase small" evidence="7">
    <location>
        <begin position="38"/>
        <end position="119"/>
    </location>
</feature>
<dbReference type="Gene3D" id="3.40.50.150">
    <property type="entry name" value="Vaccinia Virus protein VP39"/>
    <property type="match status" value="1"/>
</dbReference>
<evidence type="ECO:0000256" key="3">
    <source>
        <dbReference type="ARBA" id="ARBA00022679"/>
    </source>
</evidence>
<comment type="function">
    <text evidence="6">Specifically methylates the adenine in position 37 of tRNA(1)(Val) (anticodon cmo5UAC).</text>
</comment>
<keyword evidence="9" id="KW-1185">Reference proteome</keyword>
<keyword evidence="1 6" id="KW-0963">Cytoplasm</keyword>
<accession>A0ABX0UJ63</accession>
<dbReference type="PROSITE" id="PS00092">
    <property type="entry name" value="N6_MTASE"/>
    <property type="match status" value="1"/>
</dbReference>
<keyword evidence="3 6" id="KW-0808">Transferase</keyword>
<evidence type="ECO:0000256" key="1">
    <source>
        <dbReference type="ARBA" id="ARBA00022490"/>
    </source>
</evidence>
<evidence type="ECO:0000313" key="9">
    <source>
        <dbReference type="Proteomes" id="UP001179181"/>
    </source>
</evidence>
<evidence type="ECO:0000256" key="2">
    <source>
        <dbReference type="ARBA" id="ARBA00022603"/>
    </source>
</evidence>
<dbReference type="Proteomes" id="UP001179181">
    <property type="component" value="Unassembled WGS sequence"/>
</dbReference>
<dbReference type="InterPro" id="IPR022882">
    <property type="entry name" value="tRNA_adenine-N6_MeTrfase"/>
</dbReference>
<evidence type="ECO:0000313" key="8">
    <source>
        <dbReference type="EMBL" id="NIJ52089.1"/>
    </source>
</evidence>
<dbReference type="EC" id="2.1.1.223" evidence="6"/>
<dbReference type="SUPFAM" id="SSF53335">
    <property type="entry name" value="S-adenosyl-L-methionine-dependent methyltransferases"/>
    <property type="match status" value="1"/>
</dbReference>
<dbReference type="HAMAP" id="MF_01872">
    <property type="entry name" value="tRNA_methyltr_YfiC"/>
    <property type="match status" value="1"/>
</dbReference>